<dbReference type="OrthoDB" id="1899291at2759"/>
<organism evidence="1 2">
    <name type="scientific">Protea cynaroides</name>
    <dbReference type="NCBI Taxonomy" id="273540"/>
    <lineage>
        <taxon>Eukaryota</taxon>
        <taxon>Viridiplantae</taxon>
        <taxon>Streptophyta</taxon>
        <taxon>Embryophyta</taxon>
        <taxon>Tracheophyta</taxon>
        <taxon>Spermatophyta</taxon>
        <taxon>Magnoliopsida</taxon>
        <taxon>Proteales</taxon>
        <taxon>Proteaceae</taxon>
        <taxon>Protea</taxon>
    </lineage>
</organism>
<sequence length="109" mass="12857">MVVNGSVRHNPMMERPLHGYTIHRHLRGKEGEYELLRKVSSLMLVQEHPKPGPWQPPVLSWDKEFCTVVGSIPWRKLLETQKVLYFYENVLWWNDSAGAKAFNNEKNHF</sequence>
<accession>A0A9Q0KLK8</accession>
<dbReference type="AlphaFoldDB" id="A0A9Q0KLK8"/>
<proteinExistence type="predicted"/>
<keyword evidence="2" id="KW-1185">Reference proteome</keyword>
<evidence type="ECO:0000313" key="1">
    <source>
        <dbReference type="EMBL" id="KAJ4972456.1"/>
    </source>
</evidence>
<dbReference type="EMBL" id="JAMYWD010000004">
    <property type="protein sequence ID" value="KAJ4972456.1"/>
    <property type="molecule type" value="Genomic_DNA"/>
</dbReference>
<dbReference type="Proteomes" id="UP001141806">
    <property type="component" value="Unassembled WGS sequence"/>
</dbReference>
<reference evidence="1" key="1">
    <citation type="journal article" date="2023" name="Plant J.">
        <title>The genome of the king protea, Protea cynaroides.</title>
        <authorList>
            <person name="Chang J."/>
            <person name="Duong T.A."/>
            <person name="Schoeman C."/>
            <person name="Ma X."/>
            <person name="Roodt D."/>
            <person name="Barker N."/>
            <person name="Li Z."/>
            <person name="Van de Peer Y."/>
            <person name="Mizrachi E."/>
        </authorList>
    </citation>
    <scope>NUCLEOTIDE SEQUENCE</scope>
    <source>
        <tissue evidence="1">Young leaves</tissue>
    </source>
</reference>
<evidence type="ECO:0000313" key="2">
    <source>
        <dbReference type="Proteomes" id="UP001141806"/>
    </source>
</evidence>
<gene>
    <name evidence="1" type="ORF">NE237_005630</name>
</gene>
<protein>
    <submittedName>
        <fullName evidence="1">Uncharacterized protein</fullName>
    </submittedName>
</protein>
<dbReference type="PANTHER" id="PTHR34567:SF3">
    <property type="entry name" value="FK506-BINDING-LIKE PROTEIN"/>
    <property type="match status" value="1"/>
</dbReference>
<dbReference type="PANTHER" id="PTHR34567">
    <property type="entry name" value="FK506-BINDING-LIKE PROTEIN"/>
    <property type="match status" value="1"/>
</dbReference>
<comment type="caution">
    <text evidence="1">The sequence shown here is derived from an EMBL/GenBank/DDBJ whole genome shotgun (WGS) entry which is preliminary data.</text>
</comment>
<name>A0A9Q0KLK8_9MAGN</name>